<proteinExistence type="predicted"/>
<accession>G5SMG9</accession>
<dbReference type="PATRIC" id="fig|762968.3.peg.484"/>
<evidence type="ECO:0000313" key="3">
    <source>
        <dbReference type="Proteomes" id="UP000003598"/>
    </source>
</evidence>
<keyword evidence="3" id="KW-1185">Reference proteome</keyword>
<dbReference type="eggNOG" id="ENOG50345Y0">
    <property type="taxonomic scope" value="Bacteria"/>
</dbReference>
<protein>
    <submittedName>
        <fullName evidence="2">Uncharacterized protein</fullName>
    </submittedName>
</protein>
<feature type="coiled-coil region" evidence="1">
    <location>
        <begin position="101"/>
        <end position="128"/>
    </location>
</feature>
<evidence type="ECO:0000313" key="2">
    <source>
        <dbReference type="EMBL" id="EHH01521.1"/>
    </source>
</evidence>
<sequence length="134" mass="15510">MKNNQLLNNYYDSCNALLEAFCKKHGFDYEDAKKGWVAGCVGEIVCCGDYHFNMDVIVTDLKENAPEGELLKWYDYNTECSFFGINGCNYHSWLKGCPKLSENEIEEIRQYQKIVEDAKKQLDECITKYKEGGF</sequence>
<evidence type="ECO:0000256" key="1">
    <source>
        <dbReference type="SAM" id="Coils"/>
    </source>
</evidence>
<keyword evidence="1" id="KW-0175">Coiled coil</keyword>
<dbReference type="OrthoDB" id="1004095at2"/>
<reference evidence="2 3" key="1">
    <citation type="submission" date="2011-03" db="EMBL/GenBank/DDBJ databases">
        <authorList>
            <person name="Weinstock G."/>
            <person name="Sodergren E."/>
            <person name="Clifton S."/>
            <person name="Fulton L."/>
            <person name="Fulton B."/>
            <person name="Courtney L."/>
            <person name="Fronick C."/>
            <person name="Harrison M."/>
            <person name="Strong C."/>
            <person name="Farmer C."/>
            <person name="Delahaunty K."/>
            <person name="Markovic C."/>
            <person name="Hall O."/>
            <person name="Minx P."/>
            <person name="Tomlinson C."/>
            <person name="Mitreva M."/>
            <person name="Hou S."/>
            <person name="Chen J."/>
            <person name="Wollam A."/>
            <person name="Pepin K.H."/>
            <person name="Johnson M."/>
            <person name="Bhonagiri V."/>
            <person name="Zhang X."/>
            <person name="Suruliraj S."/>
            <person name="Warren W."/>
            <person name="Chinwalla A."/>
            <person name="Mardis E.R."/>
            <person name="Wilson R.K."/>
        </authorList>
    </citation>
    <scope>NUCLEOTIDE SEQUENCE [LARGE SCALE GENOMIC DNA]</scope>
    <source>
        <strain evidence="2 3">YIT 11840</strain>
    </source>
</reference>
<organism evidence="2 3">
    <name type="scientific">Paraprevotella clara YIT 11840</name>
    <dbReference type="NCBI Taxonomy" id="762968"/>
    <lineage>
        <taxon>Bacteria</taxon>
        <taxon>Pseudomonadati</taxon>
        <taxon>Bacteroidota</taxon>
        <taxon>Bacteroidia</taxon>
        <taxon>Bacteroidales</taxon>
        <taxon>Prevotellaceae</taxon>
        <taxon>Paraprevotella</taxon>
    </lineage>
</organism>
<comment type="caution">
    <text evidence="2">The sequence shown here is derived from an EMBL/GenBank/DDBJ whole genome shotgun (WGS) entry which is preliminary data.</text>
</comment>
<dbReference type="Proteomes" id="UP000003598">
    <property type="component" value="Unassembled WGS sequence"/>
</dbReference>
<gene>
    <name evidence="2" type="ORF">HMPREF9441_00544</name>
</gene>
<name>G5SMG9_9BACT</name>
<dbReference type="HOGENOM" id="CLU_1894199_0_0_10"/>
<dbReference type="EMBL" id="AFFY01000006">
    <property type="protein sequence ID" value="EHH01521.1"/>
    <property type="molecule type" value="Genomic_DNA"/>
</dbReference>
<dbReference type="AlphaFoldDB" id="G5SMG9"/>
<dbReference type="RefSeq" id="WP_008617530.1">
    <property type="nucleotide sequence ID" value="NZ_JH376582.1"/>
</dbReference>
<dbReference type="STRING" id="762968.HMPREF9441_00544"/>
<dbReference type="GeneID" id="93556282"/>